<evidence type="ECO:0000313" key="2">
    <source>
        <dbReference type="Proteomes" id="UP001152885"/>
    </source>
</evidence>
<organism evidence="1 2">
    <name type="scientific">Candida verbasci</name>
    <dbReference type="NCBI Taxonomy" id="1227364"/>
    <lineage>
        <taxon>Eukaryota</taxon>
        <taxon>Fungi</taxon>
        <taxon>Dikarya</taxon>
        <taxon>Ascomycota</taxon>
        <taxon>Saccharomycotina</taxon>
        <taxon>Pichiomycetes</taxon>
        <taxon>Debaryomycetaceae</taxon>
        <taxon>Candida/Lodderomyces clade</taxon>
        <taxon>Candida</taxon>
    </lineage>
</organism>
<gene>
    <name evidence="1" type="ORF">CANVERA_P2696</name>
</gene>
<keyword evidence="2" id="KW-1185">Reference proteome</keyword>
<proteinExistence type="predicted"/>
<name>A0A9W4XA99_9ASCO</name>
<dbReference type="OrthoDB" id="4084947at2759"/>
<protein>
    <submittedName>
        <fullName evidence="1">Uncharacterized protein</fullName>
    </submittedName>
</protein>
<dbReference type="AlphaFoldDB" id="A0A9W4XA99"/>
<dbReference type="Proteomes" id="UP001152885">
    <property type="component" value="Unassembled WGS sequence"/>
</dbReference>
<reference evidence="1" key="1">
    <citation type="submission" date="2022-12" db="EMBL/GenBank/DDBJ databases">
        <authorList>
            <person name="Brejova B."/>
        </authorList>
    </citation>
    <scope>NUCLEOTIDE SEQUENCE</scope>
</reference>
<accession>A0A9W4XA99</accession>
<dbReference type="EMBL" id="CANTUO010000002">
    <property type="protein sequence ID" value="CAI5758183.1"/>
    <property type="molecule type" value="Genomic_DNA"/>
</dbReference>
<evidence type="ECO:0000313" key="1">
    <source>
        <dbReference type="EMBL" id="CAI5758183.1"/>
    </source>
</evidence>
<sequence>MNQLQDDPSFHPQSYLELQSSLIDNAIFKDNDATNSINLDNFKDFDNLLSSLENAIRSSTQFNQQFNMLAVPSVKILDILFTLASRNSSNLTVLSSNMATKLGIHQTEDQIKARNEDYDNNLMKSATNDRAYLLIKLYNDLIIEHQHLKLYENFVNFMNSFIIDQTVSSKTPMANQPTLSSAKIPKQDILEIIRPSPIKRRKTQNLKYQSNIQISDENGEEYTMISDPYEEKVVKSNLSMEEEVEKFQNTNKLYNPFIDKNNNVFNTSPKKQKGMLKCKIFDEPMLSTRLNPKGNDFHLWKLINWTFYCGGTKNNVYNSTYKSSHLIYQTQSKVINEMFRFLEFNFVVELSKLYNNSDPYHHIFNLSEKGKRLAITRIESSSSLLLSKLMKHLGIYKKNWYDRLIEYVFNGLTYKKVLFPQTCYDHEHHLLKKDENLKKEDRIMKHIYYNDNMSSMKLRFKIVNLVFYWSMVFDTTTKDGIINFNQEDYNYLSPKNLINELASKLMFIEYDYLVEFYLSMNLDSQVTQKYKTVFLTNLSIKLLKNITDSTEFNRSLYPRIDNPNETPADKWKLKNFNILISWLTNEDIISTIFEDETYKSFAHFDQVWNKFNLIFNWLLKTFSEEVVDLKEYVNLEELLTVAEQVDNSRKSINYTRGIY</sequence>
<comment type="caution">
    <text evidence="1">The sequence shown here is derived from an EMBL/GenBank/DDBJ whole genome shotgun (WGS) entry which is preliminary data.</text>
</comment>